<sequence length="537" mass="61956">MDQFIHIQSRLRPAISTPSPTSQSRLTPPNPDNHHISQLPPSQLNPQELEASLQSKDAELNRFKGNEVCIRQELIFWDQTYKDQEQIIAKLRGEVQSLKNLTPNHSKSVPKSQYDEVLRQDIVGLSEQLKQQQRLTQQQNSEHNENIKNFEMNIVAEQDKVNDQILVLNNKLKASSENVNSFLIAGQYLLKKIESYETERKQHAIEFQELKTKSESECKRLQQQLDGEKTERGSERQTKIFTQEPNGQIEILNKELTEQKAQFARKSELIAALKNLLAKSENDLKEASNSAKGLKTQVDNLKLDKDYLTKQASKPKISKVNEILFGKENAIKRLQERINELDETLKKCKNDSIRNRNFIENISLQKAQLKAKLQSFNLTSPSSFKTIEITCIGTSGNILRILPENDIHMRKLFSINTRKLTHVAHFMRRKFAELCNANLANENLRVDVLFLERSVESYKDSIYGLRMKLEGNGVGQTGRCIQLERIEAQTRGLPETPRKSLRMEDEVICSSDEKDEEEPCERPAKKARWSESDWEYE</sequence>
<keyword evidence="4" id="KW-1185">Reference proteome</keyword>
<evidence type="ECO:0000256" key="2">
    <source>
        <dbReference type="SAM" id="MobiDB-lite"/>
    </source>
</evidence>
<dbReference type="EMBL" id="CAXLJM020000054">
    <property type="protein sequence ID" value="CAL8117355.1"/>
    <property type="molecule type" value="Genomic_DNA"/>
</dbReference>
<name>A0ABP1R247_9HEXA</name>
<feature type="coiled-coil region" evidence="1">
    <location>
        <begin position="193"/>
        <end position="231"/>
    </location>
</feature>
<proteinExistence type="predicted"/>
<protein>
    <submittedName>
        <fullName evidence="3">Uncharacterized protein</fullName>
    </submittedName>
</protein>
<feature type="coiled-coil region" evidence="1">
    <location>
        <begin position="126"/>
        <end position="160"/>
    </location>
</feature>
<comment type="caution">
    <text evidence="3">The sequence shown here is derived from an EMBL/GenBank/DDBJ whole genome shotgun (WGS) entry which is preliminary data.</text>
</comment>
<feature type="region of interest" description="Disordered" evidence="2">
    <location>
        <begin position="8"/>
        <end position="39"/>
    </location>
</feature>
<feature type="compositionally biased region" description="Basic and acidic residues" evidence="2">
    <location>
        <begin position="520"/>
        <end position="531"/>
    </location>
</feature>
<feature type="coiled-coil region" evidence="1">
    <location>
        <begin position="270"/>
        <end position="379"/>
    </location>
</feature>
<keyword evidence="1" id="KW-0175">Coiled coil</keyword>
<gene>
    <name evidence="3" type="ORF">ODALV1_LOCUS17653</name>
</gene>
<evidence type="ECO:0000313" key="4">
    <source>
        <dbReference type="Proteomes" id="UP001642540"/>
    </source>
</evidence>
<organism evidence="3 4">
    <name type="scientific">Orchesella dallaii</name>
    <dbReference type="NCBI Taxonomy" id="48710"/>
    <lineage>
        <taxon>Eukaryota</taxon>
        <taxon>Metazoa</taxon>
        <taxon>Ecdysozoa</taxon>
        <taxon>Arthropoda</taxon>
        <taxon>Hexapoda</taxon>
        <taxon>Collembola</taxon>
        <taxon>Entomobryomorpha</taxon>
        <taxon>Entomobryoidea</taxon>
        <taxon>Orchesellidae</taxon>
        <taxon>Orchesellinae</taxon>
        <taxon>Orchesella</taxon>
    </lineage>
</organism>
<feature type="compositionally biased region" description="Polar residues" evidence="2">
    <location>
        <begin position="16"/>
        <end position="27"/>
    </location>
</feature>
<evidence type="ECO:0000256" key="1">
    <source>
        <dbReference type="SAM" id="Coils"/>
    </source>
</evidence>
<evidence type="ECO:0000313" key="3">
    <source>
        <dbReference type="EMBL" id="CAL8117355.1"/>
    </source>
</evidence>
<dbReference type="Proteomes" id="UP001642540">
    <property type="component" value="Unassembled WGS sequence"/>
</dbReference>
<accession>A0ABP1R247</accession>
<reference evidence="3 4" key="1">
    <citation type="submission" date="2024-08" db="EMBL/GenBank/DDBJ databases">
        <authorList>
            <person name="Cucini C."/>
            <person name="Frati F."/>
        </authorList>
    </citation>
    <scope>NUCLEOTIDE SEQUENCE [LARGE SCALE GENOMIC DNA]</scope>
</reference>
<feature type="region of interest" description="Disordered" evidence="2">
    <location>
        <begin position="504"/>
        <end position="537"/>
    </location>
</feature>